<dbReference type="AlphaFoldDB" id="A0A9I9CUF1"/>
<accession>A0A9I9CUF1</accession>
<name>A0A9I9CUF1_CUCME</name>
<evidence type="ECO:0000313" key="2">
    <source>
        <dbReference type="EnsemblPlants" id="MELO3C008640.2.1"/>
    </source>
</evidence>
<evidence type="ECO:0000256" key="1">
    <source>
        <dbReference type="SAM" id="MobiDB-lite"/>
    </source>
</evidence>
<protein>
    <submittedName>
        <fullName evidence="2">Uncharacterized protein</fullName>
    </submittedName>
</protein>
<feature type="region of interest" description="Disordered" evidence="1">
    <location>
        <begin position="144"/>
        <end position="169"/>
    </location>
</feature>
<sequence length="201" mass="21883">MLAAKMLYSRKKLQNPKVTPLQTIKKALSALQTLPSVQIIGVSFSANSPGFWYADGTDEETENSFKPALANSDLLEESCVKILSPGFTCTRSVSPSHSSPQIHFSPFRIPGSNCDFIRGFPSSTIPQSVDDVSDNEDSIISVSSEDLSPEEVEGAKGAERQKEEEENIDASGAEFANLFLTRKKEIVTTEASNIPSHLVQM</sequence>
<dbReference type="EnsemblPlants" id="MELO3C008640.2.1">
    <property type="protein sequence ID" value="MELO3C008640.2.1"/>
    <property type="gene ID" value="MELO3C008640.2"/>
</dbReference>
<proteinExistence type="predicted"/>
<dbReference type="Gramene" id="MELO3C008640.2.1">
    <property type="protein sequence ID" value="MELO3C008640.2.1"/>
    <property type="gene ID" value="MELO3C008640.2"/>
</dbReference>
<feature type="compositionally biased region" description="Basic and acidic residues" evidence="1">
    <location>
        <begin position="153"/>
        <end position="163"/>
    </location>
</feature>
<organism evidence="2">
    <name type="scientific">Cucumis melo</name>
    <name type="common">Muskmelon</name>
    <dbReference type="NCBI Taxonomy" id="3656"/>
    <lineage>
        <taxon>Eukaryota</taxon>
        <taxon>Viridiplantae</taxon>
        <taxon>Streptophyta</taxon>
        <taxon>Embryophyta</taxon>
        <taxon>Tracheophyta</taxon>
        <taxon>Spermatophyta</taxon>
        <taxon>Magnoliopsida</taxon>
        <taxon>eudicotyledons</taxon>
        <taxon>Gunneridae</taxon>
        <taxon>Pentapetalae</taxon>
        <taxon>rosids</taxon>
        <taxon>fabids</taxon>
        <taxon>Cucurbitales</taxon>
        <taxon>Cucurbitaceae</taxon>
        <taxon>Benincaseae</taxon>
        <taxon>Cucumis</taxon>
    </lineage>
</organism>
<reference evidence="2" key="1">
    <citation type="submission" date="2023-03" db="UniProtKB">
        <authorList>
            <consortium name="EnsemblPlants"/>
        </authorList>
    </citation>
    <scope>IDENTIFICATION</scope>
</reference>